<reference evidence="2 3" key="1">
    <citation type="submission" date="2021-07" db="EMBL/GenBank/DDBJ databases">
        <title>Shewanella sp. nov, isolated from SCS.</title>
        <authorList>
            <person name="Cao W.R."/>
        </authorList>
    </citation>
    <scope>NUCLEOTIDE SEQUENCE [LARGE SCALE GENOMIC DNA]</scope>
    <source>
        <strain evidence="2 3">NR704-98</strain>
    </source>
</reference>
<evidence type="ECO:0000313" key="2">
    <source>
        <dbReference type="EMBL" id="MBW8182329.1"/>
    </source>
</evidence>
<dbReference type="Proteomes" id="UP001195963">
    <property type="component" value="Unassembled WGS sequence"/>
</dbReference>
<gene>
    <name evidence="2" type="ORF">K0625_01515</name>
</gene>
<name>A0ABS7DY98_9GAMM</name>
<protein>
    <recommendedName>
        <fullName evidence="4">Lipoprotein</fullName>
    </recommendedName>
</protein>
<evidence type="ECO:0000256" key="1">
    <source>
        <dbReference type="SAM" id="MobiDB-lite"/>
    </source>
</evidence>
<sequence>MKFFNQFLFIGVLTVLSACGGGSESEGGDVTPPPPPPPVVTKNVTAMDFRQSVTIADGIAQPLTFNLSNYVAAKTGNRLTLDKIEALGHRADCHVTNTDKQALAFTVTPSRPVSCDYRYTVTDGAEKRSGLTSIVFSSQGAKQFAAEQGLTLPVDDVLPEIRQSLTVGQTLNVNIQDELATEFLAMTNPKFEASTIVVGSGTPTLSEVGDFSYQGIEIGLTSVTYYVIDDNNLVFSGVVNIDVSGDLNTAPETKDEAYGRLVPVEGEITLDILHFPGVGSLVNDKEGDKVQLVGVQVYDANVNLVNPDDVNNTQFRFSASDKGIYEVKYTVYDHEVDGVSTGVITIETGYVREGILEFSFNGFIKLFGDGALGAVGRNTLIKPFKETLIPYMENNGLYTTGLKNIGFGNYRVDMSSENGGEDKIVLFTALNALQPIETLIELPATSKVYYGLTYADRIMGYGGIVFEVSQSGNAIAHNQIYGTANACYGNFTDKFNALNLSDVEKIESFGAFSAVVYFNDGSATYYSIDCGSSGKLISSNWTKHIDKVSQCWEASDNGKQHGSFYCLNKDQSEQAFLRVVSDEELDEKGNIYLKFANFFKNTGKKIVKSTQVTKGIAALTDSGDLYVLFDGKNKEGESYKVKKVATRVNDYQQTANYVTYMHMVEDDYRTEADEASSNTPRDSYQLEFNGYAQYHQETLPNGNKLDMTIKFSKLSHSDRRKVKFYENTANAVGLIIDDKLKILTNKGLKEYGGRDHHNNIVGDSANSYGVRTDTAGQGRSTFFARGNKNDHIDHWEFYSPLEELDQSLSCEKPKHGEVSYPYILTGCSYIDFKMNGAVIPLTDSGVSVYPEVRFANEDAAGQVYPDLVDLDNDGLSTQQEVEACLAERSDYHRGDIEYCSQPILSDSDGDDVLDSFEYLHQDSGKGNYHSRFSHIVGDYKQNQFGPYDGNKDIDTNGQRDKYDN</sequence>
<organism evidence="2 3">
    <name type="scientific">Shewanella nanhaiensis</name>
    <dbReference type="NCBI Taxonomy" id="2864872"/>
    <lineage>
        <taxon>Bacteria</taxon>
        <taxon>Pseudomonadati</taxon>
        <taxon>Pseudomonadota</taxon>
        <taxon>Gammaproteobacteria</taxon>
        <taxon>Alteromonadales</taxon>
        <taxon>Shewanellaceae</taxon>
        <taxon>Shewanella</taxon>
    </lineage>
</organism>
<proteinExistence type="predicted"/>
<comment type="caution">
    <text evidence="2">The sequence shown here is derived from an EMBL/GenBank/DDBJ whole genome shotgun (WGS) entry which is preliminary data.</text>
</comment>
<keyword evidence="3" id="KW-1185">Reference proteome</keyword>
<evidence type="ECO:0008006" key="4">
    <source>
        <dbReference type="Google" id="ProtNLM"/>
    </source>
</evidence>
<dbReference type="EMBL" id="JAHZST010000001">
    <property type="protein sequence ID" value="MBW8182329.1"/>
    <property type="molecule type" value="Genomic_DNA"/>
</dbReference>
<accession>A0ABS7DY98</accession>
<evidence type="ECO:0000313" key="3">
    <source>
        <dbReference type="Proteomes" id="UP001195963"/>
    </source>
</evidence>
<dbReference type="PROSITE" id="PS51257">
    <property type="entry name" value="PROKAR_LIPOPROTEIN"/>
    <property type="match status" value="1"/>
</dbReference>
<feature type="compositionally biased region" description="Basic and acidic residues" evidence="1">
    <location>
        <begin position="949"/>
        <end position="964"/>
    </location>
</feature>
<dbReference type="RefSeq" id="WP_220108037.1">
    <property type="nucleotide sequence ID" value="NZ_JAHZST010000001.1"/>
</dbReference>
<feature type="region of interest" description="Disordered" evidence="1">
    <location>
        <begin position="943"/>
        <end position="964"/>
    </location>
</feature>